<name>A0A2R6B5C8_9ARCH</name>
<dbReference type="AlphaFoldDB" id="A0A2R6B5C8"/>
<accession>A0A2R6B5C8</accession>
<comment type="caution">
    <text evidence="2">The sequence shown here is derived from an EMBL/GenBank/DDBJ whole genome shotgun (WGS) entry which is preliminary data.</text>
</comment>
<sequence length="244" mass="25896">MSLSMRYVTSLGIILLVLLLSVGFSLSVGASSLGNTKYAAYTLSIVSPTFAKSFVFNESITPTSNPNLSILTLALMGSGWNLTYSESVNSSMSFFPYLPSIQNKSLSYSSANYSFGFTLIEEGSASITFDGNTYKGTLYAFSGHAVTRTGAYSVTGNLTVFPSSLLYSFQASLNDTATVQAELLYTNLPLTQSDPQASYTMIGLAAGAGAVSVAIVGLGIPFIGRRKRSVGPDTTPKAKDYWVD</sequence>
<keyword evidence="1" id="KW-1133">Transmembrane helix</keyword>
<evidence type="ECO:0000313" key="2">
    <source>
        <dbReference type="EMBL" id="PSN93698.1"/>
    </source>
</evidence>
<keyword evidence="1" id="KW-0472">Membrane</keyword>
<keyword evidence="1" id="KW-0812">Transmembrane</keyword>
<feature type="transmembrane region" description="Helical" evidence="1">
    <location>
        <begin position="199"/>
        <end position="223"/>
    </location>
</feature>
<dbReference type="Proteomes" id="UP000241284">
    <property type="component" value="Unassembled WGS sequence"/>
</dbReference>
<organism evidence="2 3">
    <name type="scientific">Candidatus Marsarchaeota G2 archaeon ECH_B_2</name>
    <dbReference type="NCBI Taxonomy" id="1978160"/>
    <lineage>
        <taxon>Archaea</taxon>
        <taxon>Candidatus Marsarchaeota</taxon>
        <taxon>Candidatus Marsarchaeota group 2</taxon>
    </lineage>
</organism>
<evidence type="ECO:0000313" key="3">
    <source>
        <dbReference type="Proteomes" id="UP000241284"/>
    </source>
</evidence>
<dbReference type="EMBL" id="NEXH01000041">
    <property type="protein sequence ID" value="PSN93698.1"/>
    <property type="molecule type" value="Genomic_DNA"/>
</dbReference>
<evidence type="ECO:0000256" key="1">
    <source>
        <dbReference type="SAM" id="Phobius"/>
    </source>
</evidence>
<proteinExistence type="predicted"/>
<gene>
    <name evidence="2" type="ORF">B9Q06_11280</name>
</gene>
<protein>
    <submittedName>
        <fullName evidence="2">Uncharacterized protein</fullName>
    </submittedName>
</protein>
<reference evidence="2 3" key="1">
    <citation type="submission" date="2017-04" db="EMBL/GenBank/DDBJ databases">
        <title>Novel microbial lineages endemic to geothermal iron-oxide mats fill important gaps in the evolutionary history of Archaea.</title>
        <authorList>
            <person name="Jay Z.J."/>
            <person name="Beam J.P."/>
            <person name="Dlakic M."/>
            <person name="Rusch D.B."/>
            <person name="Kozubal M.A."/>
            <person name="Inskeep W.P."/>
        </authorList>
    </citation>
    <scope>NUCLEOTIDE SEQUENCE [LARGE SCALE GENOMIC DNA]</scope>
    <source>
        <strain evidence="2">ECH_B_2</strain>
    </source>
</reference>